<dbReference type="AlphaFoldDB" id="A0A3E0VVX1"/>
<evidence type="ECO:0000256" key="2">
    <source>
        <dbReference type="ARBA" id="ARBA00012943"/>
    </source>
</evidence>
<dbReference type="GO" id="GO:0005886">
    <property type="term" value="C:plasma membrane"/>
    <property type="evidence" value="ECO:0007669"/>
    <property type="project" value="TreeGrafter"/>
</dbReference>
<dbReference type="PANTHER" id="PTHR10160:SF19">
    <property type="entry name" value="PROTON-TRANSLOCATING NAD(P)(+) TRANSHYDROGENASE"/>
    <property type="match status" value="1"/>
</dbReference>
<keyword evidence="6" id="KW-0520">NAD</keyword>
<comment type="caution">
    <text evidence="10">The sequence shown here is derived from an EMBL/GenBank/DDBJ whole genome shotgun (WGS) entry which is preliminary data.</text>
</comment>
<dbReference type="InterPro" id="IPR007698">
    <property type="entry name" value="AlaDH/PNT_NAD(H)-bd"/>
</dbReference>
<dbReference type="PANTHER" id="PTHR10160">
    <property type="entry name" value="NAD(P) TRANSHYDROGENASE"/>
    <property type="match status" value="1"/>
</dbReference>
<evidence type="ECO:0000256" key="3">
    <source>
        <dbReference type="ARBA" id="ARBA00022741"/>
    </source>
</evidence>
<evidence type="ECO:0000256" key="1">
    <source>
        <dbReference type="ARBA" id="ARBA00003943"/>
    </source>
</evidence>
<gene>
    <name evidence="10" type="ORF">B7R21_09070</name>
</gene>
<evidence type="ECO:0000259" key="8">
    <source>
        <dbReference type="SMART" id="SM01002"/>
    </source>
</evidence>
<dbReference type="OrthoDB" id="9804592at2"/>
<accession>A0A3E0VVX1</accession>
<dbReference type="EC" id="7.1.1.1" evidence="2"/>
<dbReference type="GO" id="GO:0008750">
    <property type="term" value="F:proton-translocating NAD(P)+ transhydrogenase activity"/>
    <property type="evidence" value="ECO:0007669"/>
    <property type="project" value="UniProtKB-EC"/>
</dbReference>
<dbReference type="GO" id="GO:0050661">
    <property type="term" value="F:NADP binding"/>
    <property type="evidence" value="ECO:0007669"/>
    <property type="project" value="TreeGrafter"/>
</dbReference>
<protein>
    <recommendedName>
        <fullName evidence="2">proton-translocating NAD(P)(+) transhydrogenase</fullName>
        <ecNumber evidence="2">7.1.1.1</ecNumber>
    </recommendedName>
</protein>
<evidence type="ECO:0000256" key="7">
    <source>
        <dbReference type="ARBA" id="ARBA00048202"/>
    </source>
</evidence>
<dbReference type="SUPFAM" id="SSF52283">
    <property type="entry name" value="Formate/glycerate dehydrogenase catalytic domain-like"/>
    <property type="match status" value="1"/>
</dbReference>
<evidence type="ECO:0000256" key="4">
    <source>
        <dbReference type="ARBA" id="ARBA00022857"/>
    </source>
</evidence>
<comment type="catalytic activity">
    <reaction evidence="7">
        <text>NAD(+) + NADPH + H(+)(in) = NADH + NADP(+) + H(+)(out)</text>
        <dbReference type="Rhea" id="RHEA:47992"/>
        <dbReference type="ChEBI" id="CHEBI:15378"/>
        <dbReference type="ChEBI" id="CHEBI:57540"/>
        <dbReference type="ChEBI" id="CHEBI:57783"/>
        <dbReference type="ChEBI" id="CHEBI:57945"/>
        <dbReference type="ChEBI" id="CHEBI:58349"/>
        <dbReference type="EC" id="7.1.1.1"/>
    </reaction>
</comment>
<evidence type="ECO:0000256" key="5">
    <source>
        <dbReference type="ARBA" id="ARBA00022967"/>
    </source>
</evidence>
<dbReference type="RefSeq" id="WP_116282928.1">
    <property type="nucleotide sequence ID" value="NZ_NBXA01000020.1"/>
</dbReference>
<name>A0A3E0VVX1_9MICO</name>
<dbReference type="EMBL" id="NBXA01000020">
    <property type="protein sequence ID" value="RFA12987.1"/>
    <property type="molecule type" value="Genomic_DNA"/>
</dbReference>
<dbReference type="Pfam" id="PF01262">
    <property type="entry name" value="AlaDh_PNT_C"/>
    <property type="match status" value="1"/>
</dbReference>
<evidence type="ECO:0000259" key="9">
    <source>
        <dbReference type="SMART" id="SM01003"/>
    </source>
</evidence>
<dbReference type="InterPro" id="IPR036291">
    <property type="entry name" value="NAD(P)-bd_dom_sf"/>
</dbReference>
<reference evidence="10 11" key="1">
    <citation type="submission" date="2017-04" db="EMBL/GenBank/DDBJ databases">
        <title>Comparative genome analysis of Subtercola boreus.</title>
        <authorList>
            <person name="Cho Y.-J."/>
            <person name="Cho A."/>
            <person name="Kim O.-S."/>
            <person name="Lee J.-I."/>
        </authorList>
    </citation>
    <scope>NUCLEOTIDE SEQUENCE [LARGE SCALE GENOMIC DNA]</scope>
    <source>
        <strain evidence="10 11">P27444</strain>
    </source>
</reference>
<organism evidence="10 11">
    <name type="scientific">Subtercola boreus</name>
    <dbReference type="NCBI Taxonomy" id="120213"/>
    <lineage>
        <taxon>Bacteria</taxon>
        <taxon>Bacillati</taxon>
        <taxon>Actinomycetota</taxon>
        <taxon>Actinomycetes</taxon>
        <taxon>Micrococcales</taxon>
        <taxon>Microbacteriaceae</taxon>
        <taxon>Subtercola</taxon>
    </lineage>
</organism>
<comment type="function">
    <text evidence="1">The transhydrogenation between NADH and NADP is coupled to respiration and ATP hydrolysis and functions as a proton pump across the membrane.</text>
</comment>
<keyword evidence="5" id="KW-1278">Translocase</keyword>
<dbReference type="CDD" id="cd05304">
    <property type="entry name" value="Rubrum_tdh"/>
    <property type="match status" value="1"/>
</dbReference>
<feature type="domain" description="Alanine dehydrogenase/pyridine nucleotide transhydrogenase NAD(H)-binding" evidence="8">
    <location>
        <begin position="152"/>
        <end position="317"/>
    </location>
</feature>
<keyword evidence="3" id="KW-0547">Nucleotide-binding</keyword>
<keyword evidence="4" id="KW-0521">NADP</keyword>
<dbReference type="SUPFAM" id="SSF51735">
    <property type="entry name" value="NAD(P)-binding Rossmann-fold domains"/>
    <property type="match status" value="1"/>
</dbReference>
<feature type="domain" description="Alanine dehydrogenase/pyridine nucleotide transhydrogenase N-terminal" evidence="9">
    <location>
        <begin position="8"/>
        <end position="143"/>
    </location>
</feature>
<dbReference type="Gene3D" id="3.40.50.720">
    <property type="entry name" value="NAD(P)-binding Rossmann-like Domain"/>
    <property type="match status" value="2"/>
</dbReference>
<dbReference type="Proteomes" id="UP000256709">
    <property type="component" value="Unassembled WGS sequence"/>
</dbReference>
<dbReference type="InterPro" id="IPR007886">
    <property type="entry name" value="AlaDH/PNT_N"/>
</dbReference>
<evidence type="ECO:0000256" key="6">
    <source>
        <dbReference type="ARBA" id="ARBA00023027"/>
    </source>
</evidence>
<evidence type="ECO:0000313" key="10">
    <source>
        <dbReference type="EMBL" id="RFA12987.1"/>
    </source>
</evidence>
<sequence length="386" mass="39311">MTKNITIGVLEETAAGERRVALDPDTVARLKSADRDVLVEPGAGEQASFPDAAYRQAGAILATRAEIIGQCDVLAVLHAPDATTVAQLHAGQLLLGLLDPLNDPGLVSALAAARVTAAAFELLPRTLSRAQSMDALSSQASAAGYKASLLAADHFGRYLPMMITASGTARPASVIVIGTGVAGLQAIGTARRLGAVVTGYDVRPASRGEVESLGARFLTSSIAEGTAAGGYARALTADESSAQQAELAGELVAFDIIITTAKVPGRTPPLLVSAETLAALKPGSVCIDLAASSLGGNVHGSVDRQTVTTAGGVSVIGAGDLAADLPTSASAMYARNIQALLDSFVTDNQVKVDLSTDIHAAVLICHNGSIINPRLQAHEPQESVNA</sequence>
<evidence type="ECO:0000313" key="11">
    <source>
        <dbReference type="Proteomes" id="UP000256709"/>
    </source>
</evidence>
<dbReference type="SMART" id="SM01003">
    <property type="entry name" value="AlaDh_PNT_N"/>
    <property type="match status" value="1"/>
</dbReference>
<dbReference type="Pfam" id="PF05222">
    <property type="entry name" value="AlaDh_PNT_N"/>
    <property type="match status" value="1"/>
</dbReference>
<proteinExistence type="predicted"/>
<dbReference type="GO" id="GO:0006740">
    <property type="term" value="P:NADPH regeneration"/>
    <property type="evidence" value="ECO:0007669"/>
    <property type="project" value="TreeGrafter"/>
</dbReference>
<dbReference type="SMART" id="SM01002">
    <property type="entry name" value="AlaDh_PNT_C"/>
    <property type="match status" value="1"/>
</dbReference>